<feature type="region of interest" description="Disordered" evidence="9">
    <location>
        <begin position="225"/>
        <end position="245"/>
    </location>
</feature>
<dbReference type="FunFam" id="1.10.10.2360:FF:000001">
    <property type="entry name" value="Nuclear pore complex protein Nup98-Nup96"/>
    <property type="match status" value="1"/>
</dbReference>
<keyword evidence="7" id="KW-0906">Nuclear pore complex</keyword>
<feature type="compositionally biased region" description="Low complexity" evidence="9">
    <location>
        <begin position="290"/>
        <end position="315"/>
    </location>
</feature>
<dbReference type="GO" id="GO:0000973">
    <property type="term" value="P:post-transcriptional tethering of RNA polymerase II gene DNA at nuclear periphery"/>
    <property type="evidence" value="ECO:0007669"/>
    <property type="project" value="TreeGrafter"/>
</dbReference>
<keyword evidence="5" id="KW-0653">Protein transport</keyword>
<dbReference type="Gene3D" id="1.10.10.2360">
    <property type="match status" value="1"/>
</dbReference>
<dbReference type="InParanoid" id="A0A0C3DSM6"/>
<evidence type="ECO:0000313" key="11">
    <source>
        <dbReference type="EMBL" id="KIM63600.1"/>
    </source>
</evidence>
<feature type="region of interest" description="Disordered" evidence="9">
    <location>
        <begin position="267"/>
        <end position="353"/>
    </location>
</feature>
<evidence type="ECO:0000256" key="9">
    <source>
        <dbReference type="SAM" id="MobiDB-lite"/>
    </source>
</evidence>
<dbReference type="InterPro" id="IPR037665">
    <property type="entry name" value="Nucleoporin_S59-like"/>
</dbReference>
<accession>A0A0C3DSM6</accession>
<dbReference type="Pfam" id="PF04096">
    <property type="entry name" value="Nucleoporin2"/>
    <property type="match status" value="1"/>
</dbReference>
<feature type="region of interest" description="Disordered" evidence="9">
    <location>
        <begin position="158"/>
        <end position="189"/>
    </location>
</feature>
<feature type="region of interest" description="Disordered" evidence="9">
    <location>
        <begin position="742"/>
        <end position="801"/>
    </location>
</feature>
<comment type="subcellular location">
    <subcellularLocation>
        <location evidence="1">Nucleus</location>
        <location evidence="1">Nuclear pore complex</location>
    </subcellularLocation>
</comment>
<keyword evidence="4" id="KW-0509">mRNA transport</keyword>
<dbReference type="Proteomes" id="UP000053989">
    <property type="component" value="Unassembled WGS sequence"/>
</dbReference>
<feature type="compositionally biased region" description="Low complexity" evidence="9">
    <location>
        <begin position="508"/>
        <end position="520"/>
    </location>
</feature>
<evidence type="ECO:0000256" key="7">
    <source>
        <dbReference type="ARBA" id="ARBA00023132"/>
    </source>
</evidence>
<dbReference type="GO" id="GO:0034398">
    <property type="term" value="P:telomere tethering at nuclear periphery"/>
    <property type="evidence" value="ECO:0007669"/>
    <property type="project" value="TreeGrafter"/>
</dbReference>
<feature type="compositionally biased region" description="Low complexity" evidence="9">
    <location>
        <begin position="433"/>
        <end position="453"/>
    </location>
</feature>
<gene>
    <name evidence="11" type="ORF">SCLCIDRAFT_1213993</name>
</gene>
<evidence type="ECO:0000256" key="1">
    <source>
        <dbReference type="ARBA" id="ARBA00004567"/>
    </source>
</evidence>
<dbReference type="GO" id="GO:0051028">
    <property type="term" value="P:mRNA transport"/>
    <property type="evidence" value="ECO:0007669"/>
    <property type="project" value="UniProtKB-KW"/>
</dbReference>
<feature type="region of interest" description="Disordered" evidence="9">
    <location>
        <begin position="1"/>
        <end position="91"/>
    </location>
</feature>
<dbReference type="Gene3D" id="3.30.1610.10">
    <property type="entry name" value="Peptidase S59, nucleoporin"/>
    <property type="match status" value="1"/>
</dbReference>
<feature type="compositionally biased region" description="Low complexity" evidence="9">
    <location>
        <begin position="470"/>
        <end position="481"/>
    </location>
</feature>
<feature type="compositionally biased region" description="Low complexity" evidence="9">
    <location>
        <begin position="13"/>
        <end position="32"/>
    </location>
</feature>
<evidence type="ECO:0000256" key="8">
    <source>
        <dbReference type="ARBA" id="ARBA00023242"/>
    </source>
</evidence>
<reference evidence="11 12" key="1">
    <citation type="submission" date="2014-04" db="EMBL/GenBank/DDBJ databases">
        <authorList>
            <consortium name="DOE Joint Genome Institute"/>
            <person name="Kuo A."/>
            <person name="Kohler A."/>
            <person name="Nagy L.G."/>
            <person name="Floudas D."/>
            <person name="Copeland A."/>
            <person name="Barry K.W."/>
            <person name="Cichocki N."/>
            <person name="Veneault-Fourrey C."/>
            <person name="LaButti K."/>
            <person name="Lindquist E.A."/>
            <person name="Lipzen A."/>
            <person name="Lundell T."/>
            <person name="Morin E."/>
            <person name="Murat C."/>
            <person name="Sun H."/>
            <person name="Tunlid A."/>
            <person name="Henrissat B."/>
            <person name="Grigoriev I.V."/>
            <person name="Hibbett D.S."/>
            <person name="Martin F."/>
            <person name="Nordberg H.P."/>
            <person name="Cantor M.N."/>
            <person name="Hua S.X."/>
        </authorList>
    </citation>
    <scope>NUCLEOTIDE SEQUENCE [LARGE SCALE GENOMIC DNA]</scope>
    <source>
        <strain evidence="11 12">Foug A</strain>
    </source>
</reference>
<comment type="similarity">
    <text evidence="2">Belongs to the nucleoporin GLFG family.</text>
</comment>
<dbReference type="GO" id="GO:0008139">
    <property type="term" value="F:nuclear localization sequence binding"/>
    <property type="evidence" value="ECO:0007669"/>
    <property type="project" value="TreeGrafter"/>
</dbReference>
<feature type="compositionally biased region" description="Low complexity" evidence="9">
    <location>
        <begin position="229"/>
        <end position="245"/>
    </location>
</feature>
<feature type="compositionally biased region" description="Polar residues" evidence="9">
    <location>
        <begin position="63"/>
        <end position="88"/>
    </location>
</feature>
<evidence type="ECO:0000256" key="5">
    <source>
        <dbReference type="ARBA" id="ARBA00022927"/>
    </source>
</evidence>
<dbReference type="GO" id="GO:0044614">
    <property type="term" value="C:nuclear pore cytoplasmic filaments"/>
    <property type="evidence" value="ECO:0007669"/>
    <property type="project" value="TreeGrafter"/>
</dbReference>
<dbReference type="InterPro" id="IPR025574">
    <property type="entry name" value="Nucleoporin_FG_rpt"/>
</dbReference>
<dbReference type="EMBL" id="KN822033">
    <property type="protein sequence ID" value="KIM63600.1"/>
    <property type="molecule type" value="Genomic_DNA"/>
</dbReference>
<feature type="region of interest" description="Disordered" evidence="9">
    <location>
        <begin position="366"/>
        <end position="534"/>
    </location>
</feature>
<keyword evidence="3" id="KW-0813">Transport</keyword>
<dbReference type="PANTHER" id="PTHR23198">
    <property type="entry name" value="NUCLEOPORIN"/>
    <property type="match status" value="1"/>
</dbReference>
<evidence type="ECO:0000256" key="3">
    <source>
        <dbReference type="ARBA" id="ARBA00022448"/>
    </source>
</evidence>
<proteinExistence type="inferred from homology"/>
<keyword evidence="12" id="KW-1185">Reference proteome</keyword>
<dbReference type="PROSITE" id="PS51434">
    <property type="entry name" value="NUP_C"/>
    <property type="match status" value="1"/>
</dbReference>
<evidence type="ECO:0000256" key="6">
    <source>
        <dbReference type="ARBA" id="ARBA00023010"/>
    </source>
</evidence>
<dbReference type="HOGENOM" id="CLU_012204_1_0_1"/>
<dbReference type="GO" id="GO:0006606">
    <property type="term" value="P:protein import into nucleus"/>
    <property type="evidence" value="ECO:0007669"/>
    <property type="project" value="TreeGrafter"/>
</dbReference>
<name>A0A0C3DSM6_9AGAM</name>
<dbReference type="PANTHER" id="PTHR23198:SF6">
    <property type="entry name" value="NUCLEAR PORE COMPLEX PROTEIN NUP98-NUP96"/>
    <property type="match status" value="1"/>
</dbReference>
<evidence type="ECO:0000256" key="4">
    <source>
        <dbReference type="ARBA" id="ARBA00022816"/>
    </source>
</evidence>
<protein>
    <recommendedName>
        <fullName evidence="10">Peptidase S59 domain-containing protein</fullName>
    </recommendedName>
</protein>
<organism evidence="11 12">
    <name type="scientific">Scleroderma citrinum Foug A</name>
    <dbReference type="NCBI Taxonomy" id="1036808"/>
    <lineage>
        <taxon>Eukaryota</taxon>
        <taxon>Fungi</taxon>
        <taxon>Dikarya</taxon>
        <taxon>Basidiomycota</taxon>
        <taxon>Agaricomycotina</taxon>
        <taxon>Agaricomycetes</taxon>
        <taxon>Agaricomycetidae</taxon>
        <taxon>Boletales</taxon>
        <taxon>Sclerodermatineae</taxon>
        <taxon>Sclerodermataceae</taxon>
        <taxon>Scleroderma</taxon>
    </lineage>
</organism>
<evidence type="ECO:0000256" key="2">
    <source>
        <dbReference type="ARBA" id="ARBA00008926"/>
    </source>
</evidence>
<sequence length="978" mass="99967">MFGTNSVQSSWANPQQNPQQQQQQQGTAFGQPGAFGSGAFGSTGAFGQPQQQQPANPMFGNLGTANTTTTPFGGFGQNTTQPATTTSVFGAPKPATGFGTFGGGTSGFGGGTGTFGSTNTTATTGTSLFSPNTNTAGTFGGGGGIFGQSKPATTAFGAATAAPSQDGTTAPVTTGTASPPFSTFNEKDPATNANLQYQTITALPAYRGSSLEELRAQDYQQGRKTAGAFGQTSFGTPTTQPTTMFGTNTTQQPATSSIFGGGSTGTFGTNTTQQTGTSAFGGFGQQNPPTTGTGSSLFGGTSTFGQPQQQQPQQPTSAFGGFGQPNQQQSTSGGLFGGGTFGQNKPTTGFSNTGFGGTAGSAFGSTGNSNAFGQPSNQPAAGATTGVFGQPQQQQTQGSTAFGGFGSNTTAKPSIFGQPAQPTGTTGTGFGLFGNQQQQPQQPQQGQQTQPTTNLFGNTATPVAGGGLFGQPQQSQQQQTGGLFGNATSQPSGGLFGTAGTGSNLFGNTQQNQAQQPAQTSGLFGAAKPTTGGGLFGGGTSFGQTGTTTGTGAQPTSIFGQPLGQTTMNQPPTGTSTFGGSLFGQSKPAAPAISTSTSTGSLGTSLFGNASTLATSTSAPSAQGTLTASVAEPIAGDLPIFSMLPPGPRAVPIDSQPKKKPGFFVDIPTRSPIPRIQLGYTPANSKLRGFSATASSSTGQNGTGLLSLSLANGKPGSLLGSGDRQSVKKLILDKKVEPADLFSRSGSLRGSPGRVTFNPALSQAAREKEVAREKEATSTAASSPHKNDGPASPNHKTPNRFTAHTQSTVNLCQLSPSEKDKEISNGARPTPRHGDYWVKPELAALKNTSYEELLSFRDLVVGRVDYGEIHFIDPVDLTGLPKLGALLGELVRFDDKECSVYPDGDDADKPAPGSGLNVRARIVLVRCWAVDKGTREPIKDEKDSRHGKHLKRLKSMKDTQFESFDIKEGKWTFMVDHF</sequence>
<feature type="compositionally biased region" description="Low complexity" evidence="9">
    <location>
        <begin position="416"/>
        <end position="425"/>
    </location>
</feature>
<dbReference type="InterPro" id="IPR007230">
    <property type="entry name" value="Nup98_auto-Pept-S59_dom"/>
</dbReference>
<feature type="compositionally biased region" description="Low complexity" evidence="9">
    <location>
        <begin position="743"/>
        <end position="754"/>
    </location>
</feature>
<evidence type="ECO:0000313" key="12">
    <source>
        <dbReference type="Proteomes" id="UP000053989"/>
    </source>
</evidence>
<dbReference type="InterPro" id="IPR036903">
    <property type="entry name" value="Nup98_auto-Pept-S59_dom_sf"/>
</dbReference>
<feature type="compositionally biased region" description="Polar residues" evidence="9">
    <location>
        <begin position="1"/>
        <end position="12"/>
    </location>
</feature>
<dbReference type="GO" id="GO:0006405">
    <property type="term" value="P:RNA export from nucleus"/>
    <property type="evidence" value="ECO:0007669"/>
    <property type="project" value="TreeGrafter"/>
</dbReference>
<feature type="domain" description="Peptidase S59" evidence="10">
    <location>
        <begin position="833"/>
        <end position="978"/>
    </location>
</feature>
<keyword evidence="8" id="KW-0539">Nucleus</keyword>
<dbReference type="OrthoDB" id="3797628at2759"/>
<feature type="compositionally biased region" description="Polar residues" evidence="9">
    <location>
        <begin position="163"/>
        <end position="184"/>
    </location>
</feature>
<dbReference type="GO" id="GO:0017056">
    <property type="term" value="F:structural constituent of nuclear pore"/>
    <property type="evidence" value="ECO:0007669"/>
    <property type="project" value="InterPro"/>
</dbReference>
<dbReference type="Pfam" id="PF13634">
    <property type="entry name" value="Nucleoporin_FG"/>
    <property type="match status" value="3"/>
</dbReference>
<dbReference type="STRING" id="1036808.A0A0C3DSM6"/>
<dbReference type="SUPFAM" id="SSF82215">
    <property type="entry name" value="C-terminal autoproteolytic domain of nucleoporin nup98"/>
    <property type="match status" value="1"/>
</dbReference>
<feature type="compositionally biased region" description="Low complexity" evidence="9">
    <location>
        <begin position="42"/>
        <end position="54"/>
    </location>
</feature>
<dbReference type="AlphaFoldDB" id="A0A0C3DSM6"/>
<evidence type="ECO:0000259" key="10">
    <source>
        <dbReference type="PROSITE" id="PS51434"/>
    </source>
</evidence>
<feature type="compositionally biased region" description="Basic and acidic residues" evidence="9">
    <location>
        <begin position="765"/>
        <end position="776"/>
    </location>
</feature>
<feature type="compositionally biased region" description="Low complexity" evidence="9">
    <location>
        <begin position="267"/>
        <end position="278"/>
    </location>
</feature>
<keyword evidence="6" id="KW-0811">Translocation</keyword>
<feature type="compositionally biased region" description="Low complexity" evidence="9">
    <location>
        <begin position="384"/>
        <end position="400"/>
    </location>
</feature>
<dbReference type="GO" id="GO:0003723">
    <property type="term" value="F:RNA binding"/>
    <property type="evidence" value="ECO:0007669"/>
    <property type="project" value="TreeGrafter"/>
</dbReference>
<reference evidence="12" key="2">
    <citation type="submission" date="2015-01" db="EMBL/GenBank/DDBJ databases">
        <title>Evolutionary Origins and Diversification of the Mycorrhizal Mutualists.</title>
        <authorList>
            <consortium name="DOE Joint Genome Institute"/>
            <consortium name="Mycorrhizal Genomics Consortium"/>
            <person name="Kohler A."/>
            <person name="Kuo A."/>
            <person name="Nagy L.G."/>
            <person name="Floudas D."/>
            <person name="Copeland A."/>
            <person name="Barry K.W."/>
            <person name="Cichocki N."/>
            <person name="Veneault-Fourrey C."/>
            <person name="LaButti K."/>
            <person name="Lindquist E.A."/>
            <person name="Lipzen A."/>
            <person name="Lundell T."/>
            <person name="Morin E."/>
            <person name="Murat C."/>
            <person name="Riley R."/>
            <person name="Ohm R."/>
            <person name="Sun H."/>
            <person name="Tunlid A."/>
            <person name="Henrissat B."/>
            <person name="Grigoriev I.V."/>
            <person name="Hibbett D.S."/>
            <person name="Martin F."/>
        </authorList>
    </citation>
    <scope>NUCLEOTIDE SEQUENCE [LARGE SCALE GENOMIC DNA]</scope>
    <source>
        <strain evidence="12">Foug A</strain>
    </source>
</reference>